<dbReference type="SMART" id="SM00164">
    <property type="entry name" value="TBC"/>
    <property type="match status" value="1"/>
</dbReference>
<dbReference type="Ensembl" id="ENSCCRT00000104583.2">
    <property type="protein sequence ID" value="ENSCCRP00000096367.2"/>
    <property type="gene ID" value="ENSCCRG00000051923.2"/>
</dbReference>
<dbReference type="InterPro" id="IPR035969">
    <property type="entry name" value="Rab-GAP_TBC_sf"/>
</dbReference>
<organism evidence="3 4">
    <name type="scientific">Cyprinus carpio carpio</name>
    <dbReference type="NCBI Taxonomy" id="630221"/>
    <lineage>
        <taxon>Eukaryota</taxon>
        <taxon>Metazoa</taxon>
        <taxon>Chordata</taxon>
        <taxon>Craniata</taxon>
        <taxon>Vertebrata</taxon>
        <taxon>Euteleostomi</taxon>
        <taxon>Actinopterygii</taxon>
        <taxon>Neopterygii</taxon>
        <taxon>Teleostei</taxon>
        <taxon>Ostariophysi</taxon>
        <taxon>Cypriniformes</taxon>
        <taxon>Cyprinidae</taxon>
        <taxon>Cyprininae</taxon>
        <taxon>Cyprinus</taxon>
    </lineage>
</organism>
<dbReference type="InterPro" id="IPR000195">
    <property type="entry name" value="Rab-GAP-TBC_dom"/>
</dbReference>
<sequence>MSRRASSSSSGRSSSVGFDEFGFALSKKRDRKLRHRCHDYSYPQPNPVKVKELCEFLSYWNGASFICRNQIERFIRIGIPPAIRGRVWKCLLNIDSIRAASSFDYEACQAEIRKPLVDLGVSEYSIVLTIDSLVDTENEISSGQASDLLSADLTLFKQIALDLRMSYIAAVLLMILSEEEAFWALVALLEKPKYLSELFDATLTKIQHQALIFHHLLKHRKPLLFQHLETLGVSSVHFIMQWFLTLFTSLPCWDSVLAIWDLIMLHGLQAVFRTGLTIILLLESRIMNMSEEAAVLPVLLRVPVDVSQHRVLIPALWNTDVQEWEINCMNRLVLEEAIGGQDEEKVNKESTKDCTSSLSHGQQDEKPSQEVGRSTSKKAVPGSSTKNVFTRLLKVAQHYLLESGKYSVPAKRSPALVRLPKTRISTSFTQAQGRTRRSSSRRSQNSTLGEVKKEQLFSQDSDAGAAEDSSSSSAWRVRSGPVGKVARRRSRGQSGRGGSLLLKNRSSRSQQTAAQTFMRPENTKNDECQETQSRHVPLNERNFIPCPKTASQVRESQLI</sequence>
<feature type="region of interest" description="Disordered" evidence="1">
    <location>
        <begin position="343"/>
        <end position="383"/>
    </location>
</feature>
<evidence type="ECO:0000313" key="3">
    <source>
        <dbReference type="Ensembl" id="ENSCCRP00000096367.2"/>
    </source>
</evidence>
<dbReference type="Gene3D" id="1.10.8.270">
    <property type="entry name" value="putative rabgap domain of human tbc1 domain family member 14 like domains"/>
    <property type="match status" value="1"/>
</dbReference>
<reference evidence="3" key="2">
    <citation type="submission" date="2025-09" db="UniProtKB">
        <authorList>
            <consortium name="Ensembl"/>
        </authorList>
    </citation>
    <scope>IDENTIFICATION</scope>
</reference>
<dbReference type="PANTHER" id="PTHR47219:SF9">
    <property type="entry name" value="GTPASE ACTIVATING PROTEIN AND CENTROSOME-ASSOCIATED, ISOFORM B"/>
    <property type="match status" value="1"/>
</dbReference>
<feature type="region of interest" description="Disordered" evidence="1">
    <location>
        <begin position="419"/>
        <end position="534"/>
    </location>
</feature>
<dbReference type="GO" id="GO:0031267">
    <property type="term" value="F:small GTPase binding"/>
    <property type="evidence" value="ECO:0007669"/>
    <property type="project" value="TreeGrafter"/>
</dbReference>
<feature type="compositionally biased region" description="Low complexity" evidence="1">
    <location>
        <begin position="458"/>
        <end position="474"/>
    </location>
</feature>
<dbReference type="InterPro" id="IPR050302">
    <property type="entry name" value="Rab_GAP_TBC_domain"/>
</dbReference>
<evidence type="ECO:0000259" key="2">
    <source>
        <dbReference type="PROSITE" id="PS50086"/>
    </source>
</evidence>
<feature type="domain" description="Rab-GAP TBC" evidence="2">
    <location>
        <begin position="78"/>
        <end position="267"/>
    </location>
</feature>
<dbReference type="PROSITE" id="PS50086">
    <property type="entry name" value="TBC_RABGAP"/>
    <property type="match status" value="1"/>
</dbReference>
<name>A0A8C1FX44_CYPCA</name>
<reference evidence="3" key="1">
    <citation type="submission" date="2025-08" db="UniProtKB">
        <authorList>
            <consortium name="Ensembl"/>
        </authorList>
    </citation>
    <scope>IDENTIFICATION</scope>
</reference>
<proteinExistence type="predicted"/>
<feature type="compositionally biased region" description="Basic and acidic residues" evidence="1">
    <location>
        <begin position="343"/>
        <end position="352"/>
    </location>
</feature>
<dbReference type="GeneTree" id="ENSGT00940000168725"/>
<dbReference type="FunFam" id="1.10.472.80:FF:000008">
    <property type="entry name" value="TBC1 domain family member 10A"/>
    <property type="match status" value="1"/>
</dbReference>
<dbReference type="Proteomes" id="UP001108240">
    <property type="component" value="Unplaced"/>
</dbReference>
<feature type="compositionally biased region" description="Polar residues" evidence="1">
    <location>
        <begin position="423"/>
        <end position="433"/>
    </location>
</feature>
<dbReference type="Pfam" id="PF00566">
    <property type="entry name" value="RabGAP-TBC"/>
    <property type="match status" value="1"/>
</dbReference>
<evidence type="ECO:0000313" key="4">
    <source>
        <dbReference type="Proteomes" id="UP001108240"/>
    </source>
</evidence>
<dbReference type="AlphaFoldDB" id="A0A8C1FX44"/>
<accession>A0A8C1FX44</accession>
<dbReference type="GO" id="GO:0005096">
    <property type="term" value="F:GTPase activator activity"/>
    <property type="evidence" value="ECO:0007669"/>
    <property type="project" value="TreeGrafter"/>
</dbReference>
<dbReference type="Gene3D" id="1.10.472.80">
    <property type="entry name" value="Ypt/Rab-GAP domain of gyp1p, domain 3"/>
    <property type="match status" value="1"/>
</dbReference>
<evidence type="ECO:0000256" key="1">
    <source>
        <dbReference type="SAM" id="MobiDB-lite"/>
    </source>
</evidence>
<protein>
    <submittedName>
        <fullName evidence="3">Si:ch211-266k8.4</fullName>
    </submittedName>
</protein>
<dbReference type="PANTHER" id="PTHR47219">
    <property type="entry name" value="RAB GTPASE-ACTIVATING PROTEIN 1-LIKE"/>
    <property type="match status" value="1"/>
</dbReference>
<dbReference type="SUPFAM" id="SSF47923">
    <property type="entry name" value="Ypt/Rab-GAP domain of gyp1p"/>
    <property type="match status" value="2"/>
</dbReference>
<keyword evidence="4" id="KW-1185">Reference proteome</keyword>